<comment type="similarity">
    <text evidence="1">Belongs to the GCN1 family.</text>
</comment>
<dbReference type="GO" id="GO:0005829">
    <property type="term" value="C:cytosol"/>
    <property type="evidence" value="ECO:0007669"/>
    <property type="project" value="TreeGrafter"/>
</dbReference>
<dbReference type="InterPro" id="IPR056810">
    <property type="entry name" value="GNC1-like_N"/>
</dbReference>
<dbReference type="InterPro" id="IPR011989">
    <property type="entry name" value="ARM-like"/>
</dbReference>
<dbReference type="GO" id="GO:0006417">
    <property type="term" value="P:regulation of translation"/>
    <property type="evidence" value="ECO:0007669"/>
    <property type="project" value="TreeGrafter"/>
</dbReference>
<dbReference type="Pfam" id="PF23271">
    <property type="entry name" value="HEAT_GCN1"/>
    <property type="match status" value="1"/>
</dbReference>
<dbReference type="Gene3D" id="1.25.10.10">
    <property type="entry name" value="Leucine-rich Repeat Variant"/>
    <property type="match status" value="6"/>
</dbReference>
<dbReference type="SMART" id="SM01349">
    <property type="entry name" value="TOG"/>
    <property type="match status" value="1"/>
</dbReference>
<dbReference type="EMBL" id="SDOV01000008">
    <property type="protein sequence ID" value="KAH7637866.1"/>
    <property type="molecule type" value="Genomic_DNA"/>
</dbReference>
<dbReference type="FunFam" id="1.25.10.10:FF:000090">
    <property type="entry name" value="eIF-2-alpha kinase activator GCN1"/>
    <property type="match status" value="1"/>
</dbReference>
<dbReference type="SUPFAM" id="SSF48371">
    <property type="entry name" value="ARM repeat"/>
    <property type="match status" value="3"/>
</dbReference>
<dbReference type="InterPro" id="IPR016024">
    <property type="entry name" value="ARM-type_fold"/>
</dbReference>
<accession>A0A9D4SDK1</accession>
<dbReference type="InterPro" id="IPR057546">
    <property type="entry name" value="HEAT_GCN1"/>
</dbReference>
<dbReference type="GO" id="GO:0000226">
    <property type="term" value="P:microtubule cytoskeleton organization"/>
    <property type="evidence" value="ECO:0007669"/>
    <property type="project" value="UniProtKB-ARBA"/>
</dbReference>
<feature type="repeat" description="HEAT" evidence="4">
    <location>
        <begin position="1537"/>
        <end position="1574"/>
    </location>
</feature>
<dbReference type="Pfam" id="PF24984">
    <property type="entry name" value="HEAT_EF3_GNC1"/>
    <property type="match status" value="1"/>
</dbReference>
<proteinExistence type="inferred from homology"/>
<feature type="domain" description="TOG" evidence="5">
    <location>
        <begin position="1354"/>
        <end position="1596"/>
    </location>
</feature>
<dbReference type="InterPro" id="IPR021133">
    <property type="entry name" value="HEAT_type_2"/>
</dbReference>
<keyword evidence="2" id="KW-0597">Phosphoprotein</keyword>
<dbReference type="PANTHER" id="PTHR23346:SF7">
    <property type="entry name" value="STALLED RIBOSOME SENSOR GCN1"/>
    <property type="match status" value="1"/>
</dbReference>
<gene>
    <name evidence="6" type="ORF">HUG17_8970</name>
</gene>
<evidence type="ECO:0000256" key="1">
    <source>
        <dbReference type="ARBA" id="ARBA00007366"/>
    </source>
</evidence>
<organism evidence="6">
    <name type="scientific">Dermatophagoides farinae</name>
    <name type="common">American house dust mite</name>
    <dbReference type="NCBI Taxonomy" id="6954"/>
    <lineage>
        <taxon>Eukaryota</taxon>
        <taxon>Metazoa</taxon>
        <taxon>Ecdysozoa</taxon>
        <taxon>Arthropoda</taxon>
        <taxon>Chelicerata</taxon>
        <taxon>Arachnida</taxon>
        <taxon>Acari</taxon>
        <taxon>Acariformes</taxon>
        <taxon>Sarcoptiformes</taxon>
        <taxon>Astigmata</taxon>
        <taxon>Psoroptidia</taxon>
        <taxon>Analgoidea</taxon>
        <taxon>Pyroglyphidae</taxon>
        <taxon>Dermatophagoidinae</taxon>
        <taxon>Dermatophagoides</taxon>
    </lineage>
</organism>
<evidence type="ECO:0000259" key="5">
    <source>
        <dbReference type="SMART" id="SM01349"/>
    </source>
</evidence>
<protein>
    <submittedName>
        <fullName evidence="6">Gcn1-like protein</fullName>
    </submittedName>
</protein>
<comment type="caution">
    <text evidence="6">The sequence shown here is derived from an EMBL/GenBank/DDBJ whole genome shotgun (WGS) entry which is preliminary data.</text>
</comment>
<evidence type="ECO:0000313" key="6">
    <source>
        <dbReference type="EMBL" id="KAH7637866.1"/>
    </source>
</evidence>
<evidence type="ECO:0000256" key="3">
    <source>
        <dbReference type="ARBA" id="ARBA00022737"/>
    </source>
</evidence>
<sequence>MDGDIVEKLDDILDGIYLAPNLQSNHIVSLINYLNKHELDENFYRQTINFLLSMFDSRTDSKFRKNLSEAIFLIANENGNQFIQALFAVLIQHINRVKNLVPTKTVSAKVNFFAKLLILFEWEKLNENQRKLLIESHSIICGYYGRFKNTIFNDLNYKCLKKYISLMKESSLNMYLTIMKEISSSSSNVNYSILWDNLFRFLINTNQMNLINSYKQTTLDLLVKNIIFSKTKLTDQYDSSCFQYTLSQISRDEFQSILLPSLQKAILRNPEISLILMVHIIEYLNMDLSDFTLDICKILGAHLHSKNELLQEESLEALKIMSQKCTEYNAIESALIYFVKIYNGSEGKLTVLGHRHTMIKSIGYLSFANVNDPSGKKKLLHISIEELIKMLKQETLESSFVLLFQQIKLWIRQLSSNPLPDSFWKFIKEFAKSKSASPPTLATLYECLIVAFESNLNDHIAKIDDSILTFILNSAKNVSTALTKLPMVIESLNASIVLLKIYHHKNDFAEKMKNFLTSMHNLVSITFLTDKFIAQVSIENLANLIDFIFNLMRDVKTLDTDNQKYLYKAIVLLMCHYSREIRDNAIGKFNDYCQENESFQMKMIQKFNDLYQENRQTELERQPNNYSVLRCAQALLNSCNQYDEDKMLNSIIHLCHHSIVFQQNPNLFIKEYLHKHFSETIKINEFIDRNFKQLTQAIFEIHFGRSTTLNLSRTLMKWNPHRFAEHFVLTIHDDIIKHLTEFKSITKDDFEIFKTPEDHLYNRAAVIEAGGIHEDKNLKRESKLYSHKEQLAEIQLRKELEEKRKNQEPEFDPSKFSKKQKEIYIQEMAKEKKIRDHLQSLYEDFLFKTDLLSAIMDTNPIVASIHFKDVLFTYVNLFASRLTFEKAVEFFKSISSKMMISPIIKVDGDYSSYIQIITNTIINLYSLKENSKDDIDLVEKIIDYIYNRTCPNMENYDEKLVKKTEQNRLTTPAFTFVFPIFRFVLLDMIELESEHYEKIVEKCLIIINEHAKMRCYTEKEDDNLKNPGNLPIKLILETLFSFMENEDADTGCDELVANTLIEVVTSVNNEIGCGTANPRDILVLLSYTSHQDDLIRLTCFESLFILTEQVLIFMDNEYCRQKLAHRCFIGQFDILPDCQAYSNQIFKLCHFITNRLFLNVILDEDLDSINLKMTQPVSEAFKNLVEEFSDDLPEYYGKLIKFYQIKAAAAKPVLDNFGRPMTKNHIDQYEPRLTIAYILEKIVHLFDDNLFESFINFLIPEALGDQNELVRRAMLDAGRRCINVHGEQNISYLLRSFETFLDSAPDDHETDIVRESLIILMGTLARHIESDNPKLKPILSKLVEALSTPSKIVQEAVANCLQYLIPKFKDDAPALLQKLLAFLFHSDSYGERKGAAYGIAGIVKGLGILSLNKMGIMDALTQAIQAKDKSNNREGALFAFEMLSRMLGRLFEPYIVHILPHLLDCFGDSSTRVRKAADDTAKVIMSNLTAYGVTLIYPAILIALEDDSWRKKTSSIELLGSMAFCAPKQLSQCLPKIVPKLMDVLNDSHPKVQRSAGEALKQIGSVIKNPEIQEIVPVLLNALQDPANKTNECLNVMMKMKFVHIIDPPSLALIMPVIERAFQNRSTETRKMASQIVGNMYALAKSKDLSPYLSSIIPGLKNSLLDPVPEVRTATARALGAMVRSLGNEILDDLRPWLERMLISEQSSVDRSGAAQGLAEVLGGLGKEHLDKYMPKILEVTENPDVPAYVKDGFIMLYIYLPSVFTQHFASYISRVITPILKALADENEFVRETSLRAGQRIVNMYAETAIQLLLPELERGLFNENWRIRYSSVQLLGDLLFKITGLSGKMTTESQSEDDNFGTDQSHQALFDALGEERRNRVLSGLYMGRSDVSLQVRQASLHVWKVIVPNTPRTLREILPVLFTLLLECLASNSHDRQQIGARTLGDLVRKLGERILPEIIPILEDGLKSDRPDQRQGVCIGLSEIIVSTSREMVQVFADNFIATVRKALFDSLPEVRLAAAQSFDHLHTAIGEKCLGDILNHLLNHIDDPKYGERVLDSLKAIISYKSRVVLPNLIPKLTTKPVNTRALSIIASVAGESFSKHLHLVIPPLLSSLSESFDNPNFDEQLEYCQNVIVSIADEDGARAVILTLLDASKSNNLNKKRAAIMLLSYYCTQSKPGTTAQFNSTILTNLIDFFASNDECILSKASEAMAAIIKNLDKWQQVDVIPEVYRKLYSTLNERLPDNYRRMGVFTYSYSPLTSNYQYVDHPDFYFPGFFFNKTIQSLLNLFNKAITGNNFEIRVIGCNAYRMIVIHSSPEALKPSSMILCGSMLRLLCDHPKEDVKIIVIDVLSLLLMKMSVFLKPFYPQIQMIFLRSLFEPVKSLRLQAATCISRFAPFHPKPDAFLSELLTLNKNCPIEPPYLKETGFFAIRLAIVTAGERFSSAVHRQVYEYATNYKEDMTNEIQQTAASVIGSLCRVVDDELFDEIGHQFLLQDEVNFVQHARKFRSIVLGIALKDAAHRTIGRNNDWSAMIHQNVLSLISSSITYLAVHGIKCAAYIIHYSLKNDLVIDKNLLHAFAKAMNHQRNEVKQAMNQGTIFWANRFPSNKNIPDQILLLMVPQLVNGTKEKNSSVRAFAEQALISLLKLREENSSILEKCLKIMGSGAVESLQECVAKIKKSVLKNEFKEEEFDETLIFQIIASEEI</sequence>
<dbReference type="Pfam" id="PF25801">
    <property type="entry name" value="HEAT_GCN1_C_2"/>
    <property type="match status" value="1"/>
</dbReference>
<evidence type="ECO:0000256" key="4">
    <source>
        <dbReference type="PROSITE-ProRule" id="PRU00103"/>
    </source>
</evidence>
<reference evidence="6" key="1">
    <citation type="submission" date="2020-06" db="EMBL/GenBank/DDBJ databases">
        <authorList>
            <person name="Ji K."/>
            <person name="Li J."/>
        </authorList>
    </citation>
    <scope>NUCLEOTIDE SEQUENCE</scope>
    <source>
        <strain evidence="6">JKM2019</strain>
        <tissue evidence="6">Whole body</tissue>
    </source>
</reference>
<dbReference type="GO" id="GO:0034198">
    <property type="term" value="P:cellular response to amino acid starvation"/>
    <property type="evidence" value="ECO:0007669"/>
    <property type="project" value="TreeGrafter"/>
</dbReference>
<dbReference type="OrthoDB" id="5148094at2759"/>
<dbReference type="GO" id="GO:0019887">
    <property type="term" value="F:protein kinase regulator activity"/>
    <property type="evidence" value="ECO:0007669"/>
    <property type="project" value="TreeGrafter"/>
</dbReference>
<dbReference type="PANTHER" id="PTHR23346">
    <property type="entry name" value="TRANSLATIONAL ACTIVATOR GCN1-RELATED"/>
    <property type="match status" value="1"/>
</dbReference>
<dbReference type="FunFam" id="1.25.10.10:FF:000096">
    <property type="entry name" value="eIF-2-alpha kinase activator gcn1"/>
    <property type="match status" value="1"/>
</dbReference>
<name>A0A9D4SDK1_DERFA</name>
<dbReference type="FunFam" id="1.25.10.10:FF:000162">
    <property type="entry name" value="GCN1, eIF2 alpha kinase activator homolog"/>
    <property type="match status" value="1"/>
</dbReference>
<dbReference type="PROSITE" id="PS50077">
    <property type="entry name" value="HEAT_REPEAT"/>
    <property type="match status" value="2"/>
</dbReference>
<evidence type="ECO:0000256" key="2">
    <source>
        <dbReference type="ARBA" id="ARBA00022553"/>
    </source>
</evidence>
<reference evidence="6" key="2">
    <citation type="journal article" date="2021" name="World Allergy Organ. J.">
        <title>Chromosome-level assembly of Dermatophagoides farinae genome and transcriptome reveals two novel allergens Der f 37 and Der f 39.</title>
        <authorList>
            <person name="Chen J."/>
            <person name="Cai Z."/>
            <person name="Fan D."/>
            <person name="Hu J."/>
            <person name="Hou Y."/>
            <person name="He Y."/>
            <person name="Zhang Z."/>
            <person name="Zhao Z."/>
            <person name="Gao P."/>
            <person name="Hu W."/>
            <person name="Sun J."/>
            <person name="Li J."/>
            <person name="Ji K."/>
        </authorList>
    </citation>
    <scope>NUCLEOTIDE SEQUENCE</scope>
    <source>
        <strain evidence="6">JKM2019</strain>
    </source>
</reference>
<dbReference type="Pfam" id="PF24993">
    <property type="entry name" value="GNC1_N"/>
    <property type="match status" value="1"/>
</dbReference>
<dbReference type="Proteomes" id="UP000828236">
    <property type="component" value="Unassembled WGS sequence"/>
</dbReference>
<dbReference type="Pfam" id="PF24987">
    <property type="entry name" value="HEAT_EF3_N"/>
    <property type="match status" value="2"/>
</dbReference>
<dbReference type="InterPro" id="IPR034085">
    <property type="entry name" value="TOG"/>
</dbReference>
<feature type="repeat" description="HEAT" evidence="4">
    <location>
        <begin position="1656"/>
        <end position="1694"/>
    </location>
</feature>
<keyword evidence="3" id="KW-0677">Repeat</keyword>